<evidence type="ECO:0000256" key="8">
    <source>
        <dbReference type="RuleBase" id="RU362056"/>
    </source>
</evidence>
<dbReference type="Pfam" id="PF03137">
    <property type="entry name" value="OATP"/>
    <property type="match status" value="1"/>
</dbReference>
<keyword evidence="8" id="KW-0406">Ion transport</keyword>
<evidence type="ECO:0000256" key="4">
    <source>
        <dbReference type="ARBA" id="ARBA00022692"/>
    </source>
</evidence>
<evidence type="ECO:0000256" key="6">
    <source>
        <dbReference type="ARBA" id="ARBA00023136"/>
    </source>
</evidence>
<dbReference type="GO" id="GO:0006811">
    <property type="term" value="P:monoatomic ion transport"/>
    <property type="evidence" value="ECO:0007669"/>
    <property type="project" value="UniProtKB-KW"/>
</dbReference>
<feature type="transmembrane region" description="Helical" evidence="8">
    <location>
        <begin position="449"/>
        <end position="470"/>
    </location>
</feature>
<feature type="transmembrane region" description="Helical" evidence="8">
    <location>
        <begin position="228"/>
        <end position="249"/>
    </location>
</feature>
<dbReference type="PANTHER" id="PTHR11388:SF76">
    <property type="entry name" value="SOLUTE CARRIER ORGANIC ANION TRANSPORTER FAMILY MEMBER"/>
    <property type="match status" value="1"/>
</dbReference>
<feature type="transmembrane region" description="Helical" evidence="8">
    <location>
        <begin position="270"/>
        <end position="291"/>
    </location>
</feature>
<dbReference type="PROSITE" id="PS51465">
    <property type="entry name" value="KAZAL_2"/>
    <property type="match status" value="1"/>
</dbReference>
<feature type="transmembrane region" description="Helical" evidence="8">
    <location>
        <begin position="600"/>
        <end position="626"/>
    </location>
</feature>
<feature type="transmembrane region" description="Helical" evidence="8">
    <location>
        <begin position="688"/>
        <end position="711"/>
    </location>
</feature>
<dbReference type="VEuPathDB" id="VectorBase:RSAN_031762"/>
<evidence type="ECO:0000256" key="7">
    <source>
        <dbReference type="ARBA" id="ARBA00023157"/>
    </source>
</evidence>
<dbReference type="AlphaFoldDB" id="A0A9D4PKX4"/>
<keyword evidence="5 8" id="KW-1133">Transmembrane helix</keyword>
<dbReference type="Pfam" id="PF07648">
    <property type="entry name" value="Kazal_2"/>
    <property type="match status" value="1"/>
</dbReference>
<proteinExistence type="inferred from homology"/>
<dbReference type="InterPro" id="IPR036259">
    <property type="entry name" value="MFS_trans_sf"/>
</dbReference>
<feature type="transmembrane region" description="Helical" evidence="8">
    <location>
        <begin position="311"/>
        <end position="332"/>
    </location>
</feature>
<keyword evidence="12" id="KW-1185">Reference proteome</keyword>
<dbReference type="NCBIfam" id="TIGR00805">
    <property type="entry name" value="oat"/>
    <property type="match status" value="1"/>
</dbReference>
<feature type="transmembrane region" description="Helical" evidence="8">
    <location>
        <begin position="410"/>
        <end position="429"/>
    </location>
</feature>
<keyword evidence="6 8" id="KW-0472">Membrane</keyword>
<keyword evidence="7" id="KW-1015">Disulfide bond</keyword>
<evidence type="ECO:0000313" key="12">
    <source>
        <dbReference type="Proteomes" id="UP000821837"/>
    </source>
</evidence>
<dbReference type="SUPFAM" id="SSF100895">
    <property type="entry name" value="Kazal-type serine protease inhibitors"/>
    <property type="match status" value="1"/>
</dbReference>
<evidence type="ECO:0000256" key="5">
    <source>
        <dbReference type="ARBA" id="ARBA00022989"/>
    </source>
</evidence>
<dbReference type="GO" id="GO:0043252">
    <property type="term" value="P:sodium-independent organic anion transport"/>
    <property type="evidence" value="ECO:0007669"/>
    <property type="project" value="TreeGrafter"/>
</dbReference>
<evidence type="ECO:0000256" key="2">
    <source>
        <dbReference type="ARBA" id="ARBA00009657"/>
    </source>
</evidence>
<protein>
    <recommendedName>
        <fullName evidence="8">Solute carrier organic anion transporter family member</fullName>
    </recommendedName>
</protein>
<dbReference type="GO" id="GO:0016323">
    <property type="term" value="C:basolateral plasma membrane"/>
    <property type="evidence" value="ECO:0007669"/>
    <property type="project" value="TreeGrafter"/>
</dbReference>
<keyword evidence="8" id="KW-0813">Transport</keyword>
<evidence type="ECO:0000313" key="11">
    <source>
        <dbReference type="EMBL" id="KAH7946897.1"/>
    </source>
</evidence>
<feature type="transmembrane region" description="Helical" evidence="8">
    <location>
        <begin position="482"/>
        <end position="501"/>
    </location>
</feature>
<comment type="similarity">
    <text evidence="2 8">Belongs to the organo anion transporter (TC 2.A.60) family.</text>
</comment>
<dbReference type="Gene3D" id="1.20.1250.20">
    <property type="entry name" value="MFS general substrate transporter like domains"/>
    <property type="match status" value="1"/>
</dbReference>
<dbReference type="InterPro" id="IPR036058">
    <property type="entry name" value="Kazal_dom_sf"/>
</dbReference>
<comment type="subcellular location">
    <subcellularLocation>
        <location evidence="1 8">Cell membrane</location>
        <topology evidence="1 8">Multi-pass membrane protein</topology>
    </subcellularLocation>
</comment>
<evidence type="ECO:0000259" key="10">
    <source>
        <dbReference type="PROSITE" id="PS51465"/>
    </source>
</evidence>
<feature type="region of interest" description="Disordered" evidence="9">
    <location>
        <begin position="19"/>
        <end position="53"/>
    </location>
</feature>
<evidence type="ECO:0000256" key="9">
    <source>
        <dbReference type="SAM" id="MobiDB-lite"/>
    </source>
</evidence>
<dbReference type="GO" id="GO:0015347">
    <property type="term" value="F:sodium-independent organic anion transmembrane transporter activity"/>
    <property type="evidence" value="ECO:0007669"/>
    <property type="project" value="TreeGrafter"/>
</dbReference>
<feature type="transmembrane region" description="Helical" evidence="8">
    <location>
        <begin position="91"/>
        <end position="110"/>
    </location>
</feature>
<dbReference type="PANTHER" id="PTHR11388">
    <property type="entry name" value="ORGANIC ANION TRANSPORTER"/>
    <property type="match status" value="1"/>
</dbReference>
<dbReference type="CDD" id="cd17336">
    <property type="entry name" value="MFS_SLCO_OATP"/>
    <property type="match status" value="1"/>
</dbReference>
<evidence type="ECO:0000256" key="1">
    <source>
        <dbReference type="ARBA" id="ARBA00004651"/>
    </source>
</evidence>
<accession>A0A9D4PKX4</accession>
<feature type="domain" description="Kazal-like" evidence="10">
    <location>
        <begin position="520"/>
        <end position="577"/>
    </location>
</feature>
<dbReference type="Proteomes" id="UP000821837">
    <property type="component" value="Chromosome 6"/>
</dbReference>
<evidence type="ECO:0000256" key="3">
    <source>
        <dbReference type="ARBA" id="ARBA00022475"/>
    </source>
</evidence>
<keyword evidence="3" id="KW-1003">Cell membrane</keyword>
<dbReference type="EMBL" id="JABSTV010001252">
    <property type="protein sequence ID" value="KAH7946897.1"/>
    <property type="molecule type" value="Genomic_DNA"/>
</dbReference>
<feature type="transmembrane region" description="Helical" evidence="8">
    <location>
        <begin position="638"/>
        <end position="660"/>
    </location>
</feature>
<dbReference type="InterPro" id="IPR004156">
    <property type="entry name" value="OATP"/>
</dbReference>
<gene>
    <name evidence="11" type="ORF">HPB52_005875</name>
</gene>
<reference evidence="11" key="2">
    <citation type="submission" date="2021-09" db="EMBL/GenBank/DDBJ databases">
        <authorList>
            <person name="Jia N."/>
            <person name="Wang J."/>
            <person name="Shi W."/>
            <person name="Du L."/>
            <person name="Sun Y."/>
            <person name="Zhan W."/>
            <person name="Jiang J."/>
            <person name="Wang Q."/>
            <person name="Zhang B."/>
            <person name="Ji P."/>
            <person name="Sakyi L.B."/>
            <person name="Cui X."/>
            <person name="Yuan T."/>
            <person name="Jiang B."/>
            <person name="Yang W."/>
            <person name="Lam T.T.-Y."/>
            <person name="Chang Q."/>
            <person name="Ding S."/>
            <person name="Wang X."/>
            <person name="Zhu J."/>
            <person name="Ruan X."/>
            <person name="Zhao L."/>
            <person name="Wei J."/>
            <person name="Que T."/>
            <person name="Du C."/>
            <person name="Cheng J."/>
            <person name="Dai P."/>
            <person name="Han X."/>
            <person name="Huang E."/>
            <person name="Gao Y."/>
            <person name="Liu J."/>
            <person name="Shao H."/>
            <person name="Ye R."/>
            <person name="Li L."/>
            <person name="Wei W."/>
            <person name="Wang X."/>
            <person name="Wang C."/>
            <person name="Huo Q."/>
            <person name="Li W."/>
            <person name="Guo W."/>
            <person name="Chen H."/>
            <person name="Chen S."/>
            <person name="Zhou L."/>
            <person name="Zhou L."/>
            <person name="Ni X."/>
            <person name="Tian J."/>
            <person name="Zhou Y."/>
            <person name="Sheng Y."/>
            <person name="Liu T."/>
            <person name="Pan Y."/>
            <person name="Xia L."/>
            <person name="Li J."/>
            <person name="Zhao F."/>
            <person name="Cao W."/>
        </authorList>
    </citation>
    <scope>NUCLEOTIDE SEQUENCE</scope>
    <source>
        <strain evidence="11">Rsan-2018</strain>
        <tissue evidence="11">Larvae</tissue>
    </source>
</reference>
<comment type="caution">
    <text evidence="11">The sequence shown here is derived from an EMBL/GenBank/DDBJ whole genome shotgun (WGS) entry which is preliminary data.</text>
</comment>
<keyword evidence="4 8" id="KW-0812">Transmembrane</keyword>
<feature type="transmembrane region" description="Helical" evidence="8">
    <location>
        <begin position="130"/>
        <end position="150"/>
    </location>
</feature>
<dbReference type="SUPFAM" id="SSF103473">
    <property type="entry name" value="MFS general substrate transporter"/>
    <property type="match status" value="1"/>
</dbReference>
<sequence>MARKTSILREAAPNANRVYGTQKQPWTIDRGTSELPRSDAKTNGNAAPAASCVPGGGGGGADGELQEERDYLCGIGSCYPRILQRFATPRMFFIVYSIMGILQGAYKTYFVGTLSTIERRFAMSSQTTGIILIADNLSPIIINLLAGYYANRISRPKIMGMGALIVVLSCFISIVPYMIYGPGLHILSNTAHALGARRRSPDSLLCNSAMSGHRECTGPSMADSYTPFALFFAANFLNGFGASTFFIAGSSYMDDNIRKKNSPLYFGMGLAFRLLGPVVGFLTAGVCLRFYEDPFHNPGISPKDPRWVGAWWMGYILFAIGLTVVSLPMMMFPRILPAGKNYKVNRMQRLSVVKANKAAKCAEGTGQHGISIAMIKGYWFERLLCLFMTLSDGRVHHIIVIVKRLVRNPIFMFHTIGLVFVFLATAGFGTSFSKYVEFQFRQSASKANYYTGAAKVVTNIVGILVGGVVIHRFRPGPRVVAGYSAFVEVAMMAGFVAMMFIGCESPTIAGVAPGSNASATSLLEKCNVDCNCNTQIYEPVCSSNKMMSYFSPCHAGCRSAGTSPMNVTIYKDCSCIAGGDHGVDDSYVTSGLCGDTCQKLGLFLGIVIAGQFLGSTGRVGGLLIFLRCVDPIDKSMAMGTTGSILHMLAFIPYPLIYGAILDHSCMIWEEKCGRRGNCWVYDPDKLRYTLHLVTIIFLAIAGVCYTCQFLLSGRIKRFYEDDLAEDSSTSDGQDQYESKTTINEALSVESVHKAAEKPEATRF</sequence>
<name>A0A9D4PKX4_RHISA</name>
<feature type="transmembrane region" description="Helical" evidence="8">
    <location>
        <begin position="162"/>
        <end position="180"/>
    </location>
</feature>
<reference evidence="11" key="1">
    <citation type="journal article" date="2020" name="Cell">
        <title>Large-Scale Comparative Analyses of Tick Genomes Elucidate Their Genetic Diversity and Vector Capacities.</title>
        <authorList>
            <consortium name="Tick Genome and Microbiome Consortium (TIGMIC)"/>
            <person name="Jia N."/>
            <person name="Wang J."/>
            <person name="Shi W."/>
            <person name="Du L."/>
            <person name="Sun Y."/>
            <person name="Zhan W."/>
            <person name="Jiang J.F."/>
            <person name="Wang Q."/>
            <person name="Zhang B."/>
            <person name="Ji P."/>
            <person name="Bell-Sakyi L."/>
            <person name="Cui X.M."/>
            <person name="Yuan T.T."/>
            <person name="Jiang B.G."/>
            <person name="Yang W.F."/>
            <person name="Lam T.T."/>
            <person name="Chang Q.C."/>
            <person name="Ding S.J."/>
            <person name="Wang X.J."/>
            <person name="Zhu J.G."/>
            <person name="Ruan X.D."/>
            <person name="Zhao L."/>
            <person name="Wei J.T."/>
            <person name="Ye R.Z."/>
            <person name="Que T.C."/>
            <person name="Du C.H."/>
            <person name="Zhou Y.H."/>
            <person name="Cheng J.X."/>
            <person name="Dai P.F."/>
            <person name="Guo W.B."/>
            <person name="Han X.H."/>
            <person name="Huang E.J."/>
            <person name="Li L.F."/>
            <person name="Wei W."/>
            <person name="Gao Y.C."/>
            <person name="Liu J.Z."/>
            <person name="Shao H.Z."/>
            <person name="Wang X."/>
            <person name="Wang C.C."/>
            <person name="Yang T.C."/>
            <person name="Huo Q.B."/>
            <person name="Li W."/>
            <person name="Chen H.Y."/>
            <person name="Chen S.E."/>
            <person name="Zhou L.G."/>
            <person name="Ni X.B."/>
            <person name="Tian J.H."/>
            <person name="Sheng Y."/>
            <person name="Liu T."/>
            <person name="Pan Y.S."/>
            <person name="Xia L.Y."/>
            <person name="Li J."/>
            <person name="Zhao F."/>
            <person name="Cao W.C."/>
        </authorList>
    </citation>
    <scope>NUCLEOTIDE SEQUENCE</scope>
    <source>
        <strain evidence="11">Rsan-2018</strain>
    </source>
</reference>
<dbReference type="InterPro" id="IPR002350">
    <property type="entry name" value="Kazal_dom"/>
</dbReference>
<organism evidence="11 12">
    <name type="scientific">Rhipicephalus sanguineus</name>
    <name type="common">Brown dog tick</name>
    <name type="synonym">Ixodes sanguineus</name>
    <dbReference type="NCBI Taxonomy" id="34632"/>
    <lineage>
        <taxon>Eukaryota</taxon>
        <taxon>Metazoa</taxon>
        <taxon>Ecdysozoa</taxon>
        <taxon>Arthropoda</taxon>
        <taxon>Chelicerata</taxon>
        <taxon>Arachnida</taxon>
        <taxon>Acari</taxon>
        <taxon>Parasitiformes</taxon>
        <taxon>Ixodida</taxon>
        <taxon>Ixodoidea</taxon>
        <taxon>Ixodidae</taxon>
        <taxon>Rhipicephalinae</taxon>
        <taxon>Rhipicephalus</taxon>
        <taxon>Rhipicephalus</taxon>
    </lineage>
</organism>